<organism evidence="1 2">
    <name type="scientific">Pseudooceanicola pacificus</name>
    <dbReference type="NCBI Taxonomy" id="2676438"/>
    <lineage>
        <taxon>Bacteria</taxon>
        <taxon>Pseudomonadati</taxon>
        <taxon>Pseudomonadota</taxon>
        <taxon>Alphaproteobacteria</taxon>
        <taxon>Rhodobacterales</taxon>
        <taxon>Paracoccaceae</taxon>
        <taxon>Pseudooceanicola</taxon>
    </lineage>
</organism>
<keyword evidence="2" id="KW-1185">Reference proteome</keyword>
<comment type="caution">
    <text evidence="1">The sequence shown here is derived from an EMBL/GenBank/DDBJ whole genome shotgun (WGS) entry which is preliminary data.</text>
</comment>
<evidence type="ECO:0000313" key="1">
    <source>
        <dbReference type="EMBL" id="MWB76985.1"/>
    </source>
</evidence>
<protein>
    <submittedName>
        <fullName evidence="1">Winged helix-turn-helix domain-containing protein</fullName>
    </submittedName>
</protein>
<accession>A0A844W1L4</accession>
<dbReference type="Pfam" id="PF06224">
    <property type="entry name" value="AlkZ-like"/>
    <property type="match status" value="1"/>
</dbReference>
<dbReference type="AlphaFoldDB" id="A0A844W1L4"/>
<reference evidence="1 2" key="1">
    <citation type="submission" date="2019-11" db="EMBL/GenBank/DDBJ databases">
        <title>Pseudooceanicola pacifica sp. nov., isolated from deep-sea sediment of the Pacific Ocean.</title>
        <authorList>
            <person name="Lyu L."/>
        </authorList>
    </citation>
    <scope>NUCLEOTIDE SEQUENCE [LARGE SCALE GENOMIC DNA]</scope>
    <source>
        <strain evidence="1 2">216_PA32_1</strain>
    </source>
</reference>
<dbReference type="InterPro" id="IPR009351">
    <property type="entry name" value="AlkZ-like"/>
</dbReference>
<proteinExistence type="predicted"/>
<gene>
    <name evidence="1" type="ORF">GLS40_02970</name>
</gene>
<evidence type="ECO:0000313" key="2">
    <source>
        <dbReference type="Proteomes" id="UP000443843"/>
    </source>
</evidence>
<sequence length="402" mass="46756">MPKRPVLSNTAARKVFMHRHLLGTQPQGSGRGSDLMSVIRGLGFVQVDSVNTVERAHHMILFARRPSYRPANLTPLLERDRLLFEHWTHDASVIPTEFFPWWQLRFSRDKANLVEKWDKWQGTDYVSELQRVREHIAENGPVRSSEMMADAHRGQSGGWWNWHPSKTALEYLWRTGELSVCRRIGFQKVYDLTENVFPQAAALPHPGTASSIDWLCEEALLRLGFATSGQIASFWGHVSPAEAKTWCQKRMDEGEVIEMRVESAAGGSRVFYALPDIFDEAEELEPPPSRLRILSPFDPLIRDRNRTEMLFGYHYRIEIFVPESRRMYGYYVFPMLEGDKLIGRIDMKADQDRTVLKVTRVWMEEHTRMSKGRFARLESELIRMARFAGLERVEFARDWLDD</sequence>
<dbReference type="PANTHER" id="PTHR30528">
    <property type="entry name" value="CYTOPLASMIC PROTEIN"/>
    <property type="match status" value="1"/>
</dbReference>
<dbReference type="EMBL" id="WNXQ01000001">
    <property type="protein sequence ID" value="MWB76985.1"/>
    <property type="molecule type" value="Genomic_DNA"/>
</dbReference>
<dbReference type="PANTHER" id="PTHR30528:SF0">
    <property type="entry name" value="CYTOPLASMIC PROTEIN"/>
    <property type="match status" value="1"/>
</dbReference>
<name>A0A844W1L4_9RHOB</name>
<dbReference type="Proteomes" id="UP000443843">
    <property type="component" value="Unassembled WGS sequence"/>
</dbReference>
<dbReference type="RefSeq" id="WP_160381099.1">
    <property type="nucleotide sequence ID" value="NZ_WNXQ01000001.1"/>
</dbReference>